<feature type="compositionally biased region" description="Polar residues" evidence="2">
    <location>
        <begin position="42"/>
        <end position="62"/>
    </location>
</feature>
<dbReference type="PROSITE" id="PS50211">
    <property type="entry name" value="DENN"/>
    <property type="match status" value="1"/>
</dbReference>
<evidence type="ECO:0000256" key="2">
    <source>
        <dbReference type="SAM" id="MobiDB-lite"/>
    </source>
</evidence>
<evidence type="ECO:0000313" key="5">
    <source>
        <dbReference type="Proteomes" id="UP001465976"/>
    </source>
</evidence>
<dbReference type="PANTHER" id="PTHR13677">
    <property type="entry name" value="LD41638P"/>
    <property type="match status" value="1"/>
</dbReference>
<dbReference type="EMBL" id="JBAHYK010000126">
    <property type="protein sequence ID" value="KAL0577978.1"/>
    <property type="molecule type" value="Genomic_DNA"/>
</dbReference>
<accession>A0ABR3FRH6</accession>
<dbReference type="PANTHER" id="PTHR13677:SF0">
    <property type="entry name" value="LD41638P"/>
    <property type="match status" value="1"/>
</dbReference>
<dbReference type="InterPro" id="IPR024224">
    <property type="entry name" value="DENND6"/>
</dbReference>
<comment type="similarity">
    <text evidence="1">Belongs to the DENND6 family.</text>
</comment>
<name>A0ABR3FRH6_9AGAR</name>
<evidence type="ECO:0000256" key="1">
    <source>
        <dbReference type="ARBA" id="ARBA00007159"/>
    </source>
</evidence>
<sequence>MSKDLKLDDIWDTSDGLEITFGKPHKSPQPTKRLQTLKLASKSPNRQSSLGQLASPSSPNLSNEREDGHLGLTRSMTLPKVSASESNLNSRRPSKTRADIDALQVDFVVQENIRRWILGIAIVEFDLDHGPVLEAVFPPLDLSPEESSNIAFSAFPDSLQFDQGSQNHSFRIREPNHRPGSLDGFLYGFSHFTQRRDSQSKRGYDQRSLVILTHHPYPSLFTSLSSIFGPLFEAHGIPMLETACHSIAGWPNPTGGSVLELGFLGSVVYLELPPTIDSQQLTDTSSFREKYDPKLHLLASAPLFYPPPLLLFEASLSHLWSIWECVVLGEPLLIFGSSPIQTSQAVWWFRDLLRPIPLAGDIRPYFTIHDQDHTFLINKLPPKSGILLGVTNPLFHKSCSHWPHILSLGRNVRHTAGLNRKPAHALANPGPAPGWKTTTHKRYISKDRTLLKQLEDACKGSEQDKLRASLVLRRHFCTRTNELLIPLSRYLNTLIPTPSEVASNSDKKLKLKPFNMDSFFASLKTYGSTLPFRSNSKRNDFYERWLKTPSFGLWLGEQERIVQGVLRERSKEASSNAT</sequence>
<gene>
    <name evidence="4" type="ORF">V5O48_004015</name>
</gene>
<dbReference type="Proteomes" id="UP001465976">
    <property type="component" value="Unassembled WGS sequence"/>
</dbReference>
<dbReference type="InterPro" id="IPR037516">
    <property type="entry name" value="Tripartite_DENN"/>
</dbReference>
<protein>
    <recommendedName>
        <fullName evidence="3">UDENN domain-containing protein</fullName>
    </recommendedName>
</protein>
<feature type="domain" description="UDENN" evidence="3">
    <location>
        <begin position="118"/>
        <end position="572"/>
    </location>
</feature>
<evidence type="ECO:0000313" key="4">
    <source>
        <dbReference type="EMBL" id="KAL0577978.1"/>
    </source>
</evidence>
<keyword evidence="5" id="KW-1185">Reference proteome</keyword>
<feature type="region of interest" description="Disordered" evidence="2">
    <location>
        <begin position="39"/>
        <end position="95"/>
    </location>
</feature>
<comment type="caution">
    <text evidence="4">The sequence shown here is derived from an EMBL/GenBank/DDBJ whole genome shotgun (WGS) entry which is preliminary data.</text>
</comment>
<evidence type="ECO:0000259" key="3">
    <source>
        <dbReference type="PROSITE" id="PS50211"/>
    </source>
</evidence>
<proteinExistence type="inferred from homology"/>
<organism evidence="4 5">
    <name type="scientific">Marasmius crinis-equi</name>
    <dbReference type="NCBI Taxonomy" id="585013"/>
    <lineage>
        <taxon>Eukaryota</taxon>
        <taxon>Fungi</taxon>
        <taxon>Dikarya</taxon>
        <taxon>Basidiomycota</taxon>
        <taxon>Agaricomycotina</taxon>
        <taxon>Agaricomycetes</taxon>
        <taxon>Agaricomycetidae</taxon>
        <taxon>Agaricales</taxon>
        <taxon>Marasmiineae</taxon>
        <taxon>Marasmiaceae</taxon>
        <taxon>Marasmius</taxon>
    </lineage>
</organism>
<reference evidence="4 5" key="1">
    <citation type="submission" date="2024-02" db="EMBL/GenBank/DDBJ databases">
        <title>A draft genome for the cacao thread blight pathogen Marasmius crinis-equi.</title>
        <authorList>
            <person name="Cohen S.P."/>
            <person name="Baruah I.K."/>
            <person name="Amoako-Attah I."/>
            <person name="Bukari Y."/>
            <person name="Meinhardt L.W."/>
            <person name="Bailey B.A."/>
        </authorList>
    </citation>
    <scope>NUCLEOTIDE SEQUENCE [LARGE SCALE GENOMIC DNA]</scope>
    <source>
        <strain evidence="4 5">GH-76</strain>
    </source>
</reference>